<evidence type="ECO:0000259" key="3">
    <source>
        <dbReference type="Pfam" id="PF13717"/>
    </source>
</evidence>
<feature type="compositionally biased region" description="Acidic residues" evidence="1">
    <location>
        <begin position="187"/>
        <end position="198"/>
    </location>
</feature>
<protein>
    <submittedName>
        <fullName evidence="4">Zinc-ribbon domain-containing protein</fullName>
    </submittedName>
</protein>
<dbReference type="InterPro" id="IPR011723">
    <property type="entry name" value="Znf/thioredoxin_put"/>
</dbReference>
<accession>A0ABY8LHJ4</accession>
<feature type="compositionally biased region" description="Acidic residues" evidence="1">
    <location>
        <begin position="64"/>
        <end position="75"/>
    </location>
</feature>
<keyword evidence="2" id="KW-0812">Transmembrane</keyword>
<dbReference type="EMBL" id="CP122537">
    <property type="protein sequence ID" value="WGH79573.1"/>
    <property type="molecule type" value="Genomic_DNA"/>
</dbReference>
<name>A0ABY8LHJ4_9RHOB</name>
<feature type="compositionally biased region" description="Acidic residues" evidence="1">
    <location>
        <begin position="81"/>
        <end position="90"/>
    </location>
</feature>
<dbReference type="Pfam" id="PF13717">
    <property type="entry name" value="Zn_ribbon_4"/>
    <property type="match status" value="1"/>
</dbReference>
<feature type="domain" description="Zinc finger/thioredoxin putative" evidence="3">
    <location>
        <begin position="1"/>
        <end position="36"/>
    </location>
</feature>
<evidence type="ECO:0000313" key="5">
    <source>
        <dbReference type="Proteomes" id="UP001243420"/>
    </source>
</evidence>
<dbReference type="Proteomes" id="UP001243420">
    <property type="component" value="Chromosome"/>
</dbReference>
<feature type="compositionally biased region" description="Basic and acidic residues" evidence="1">
    <location>
        <begin position="103"/>
        <end position="133"/>
    </location>
</feature>
<evidence type="ECO:0000256" key="2">
    <source>
        <dbReference type="SAM" id="Phobius"/>
    </source>
</evidence>
<evidence type="ECO:0000256" key="1">
    <source>
        <dbReference type="SAM" id="MobiDB-lite"/>
    </source>
</evidence>
<dbReference type="RefSeq" id="WP_279966473.1">
    <property type="nucleotide sequence ID" value="NZ_CP122537.1"/>
</dbReference>
<keyword evidence="2" id="KW-0472">Membrane</keyword>
<gene>
    <name evidence="4" type="ORF">P8627_04720</name>
</gene>
<feature type="transmembrane region" description="Helical" evidence="2">
    <location>
        <begin position="301"/>
        <end position="319"/>
    </location>
</feature>
<feature type="compositionally biased region" description="Basic and acidic residues" evidence="1">
    <location>
        <begin position="159"/>
        <end position="169"/>
    </location>
</feature>
<feature type="region of interest" description="Disordered" evidence="1">
    <location>
        <begin position="38"/>
        <end position="290"/>
    </location>
</feature>
<proteinExistence type="predicted"/>
<keyword evidence="2" id="KW-1133">Transmembrane helix</keyword>
<sequence>MRITCPNCNAQYEVADDLIPAAGRDVQCSNCSSTWFQDGRPRQTTAVEERAIRRPGRPAPPPEPEPEAEPEDAVDAADAADAADADDVSEAEAFTQPAPGRRPMADDDTRDILRAEREREERLRARARARTEAEDADADMDMSADTGAETGDTSDDDDLRSHAAAERARMAAAASVARSRDEQAEATAEEDDSETPEEADAKAGAEDETQDAIARALRDAASDEAVYDDPAAAGSEAYRAEADEMEEDEEPSPRATRRELLPDIEEINSSLRPDERALEAAAARGDSEADDPVIRRSGFRAGFLGMGALILLAVGGYVFSDMLARAVPALSPQIEAYVGFVDTQRSALEAGAEALVERLTPDA</sequence>
<reference evidence="4 5" key="1">
    <citation type="submission" date="2023-04" db="EMBL/GenBank/DDBJ databases">
        <title>Jannaschia ovalis sp. nov., a marine bacterium isolated from sea tidal flat.</title>
        <authorList>
            <person name="Kwon D.Y."/>
            <person name="Kim J.-J."/>
        </authorList>
    </citation>
    <scope>NUCLEOTIDE SEQUENCE [LARGE SCALE GENOMIC DNA]</scope>
    <source>
        <strain evidence="4 5">GRR-S6-38</strain>
    </source>
</reference>
<dbReference type="NCBIfam" id="TIGR02098">
    <property type="entry name" value="MJ0042_CXXC"/>
    <property type="match status" value="1"/>
</dbReference>
<keyword evidence="5" id="KW-1185">Reference proteome</keyword>
<evidence type="ECO:0000313" key="4">
    <source>
        <dbReference type="EMBL" id="WGH79573.1"/>
    </source>
</evidence>
<organism evidence="4 5">
    <name type="scientific">Jannaschia ovalis</name>
    <dbReference type="NCBI Taxonomy" id="3038773"/>
    <lineage>
        <taxon>Bacteria</taxon>
        <taxon>Pseudomonadati</taxon>
        <taxon>Pseudomonadota</taxon>
        <taxon>Alphaproteobacteria</taxon>
        <taxon>Rhodobacterales</taxon>
        <taxon>Roseobacteraceae</taxon>
        <taxon>Jannaschia</taxon>
    </lineage>
</organism>